<name>A0AA38HU67_9CUCU</name>
<protein>
    <submittedName>
        <fullName evidence="1">Uncharacterized protein</fullName>
    </submittedName>
</protein>
<dbReference type="EMBL" id="JALNTZ010000008">
    <property type="protein sequence ID" value="KAJ3643635.1"/>
    <property type="molecule type" value="Genomic_DNA"/>
</dbReference>
<evidence type="ECO:0000313" key="2">
    <source>
        <dbReference type="Proteomes" id="UP001168821"/>
    </source>
</evidence>
<reference evidence="1" key="1">
    <citation type="journal article" date="2023" name="G3 (Bethesda)">
        <title>Whole genome assemblies of Zophobas morio and Tenebrio molitor.</title>
        <authorList>
            <person name="Kaur S."/>
            <person name="Stinson S.A."/>
            <person name="diCenzo G.C."/>
        </authorList>
    </citation>
    <scope>NUCLEOTIDE SEQUENCE</scope>
    <source>
        <strain evidence="1">QUZm001</strain>
    </source>
</reference>
<sequence length="151" mass="16179">MPVDHNSLSPSSLIITPFNTLGDASRKKIAQVINPKKAFPLVAPFPDSGRTYAALEHESLVGKADTAYGRLQEFVAGFYHPKPIVDTIQEHEKYGNDGGKTRVAATYLIGGLEGVSNILNTIVDVPFEVVNQFGRKLSETSAAVGAKLVGL</sequence>
<comment type="caution">
    <text evidence="1">The sequence shown here is derived from an EMBL/GenBank/DDBJ whole genome shotgun (WGS) entry which is preliminary data.</text>
</comment>
<accession>A0AA38HU67</accession>
<dbReference type="Proteomes" id="UP001168821">
    <property type="component" value="Unassembled WGS sequence"/>
</dbReference>
<keyword evidence="2" id="KW-1185">Reference proteome</keyword>
<organism evidence="1 2">
    <name type="scientific">Zophobas morio</name>
    <dbReference type="NCBI Taxonomy" id="2755281"/>
    <lineage>
        <taxon>Eukaryota</taxon>
        <taxon>Metazoa</taxon>
        <taxon>Ecdysozoa</taxon>
        <taxon>Arthropoda</taxon>
        <taxon>Hexapoda</taxon>
        <taxon>Insecta</taxon>
        <taxon>Pterygota</taxon>
        <taxon>Neoptera</taxon>
        <taxon>Endopterygota</taxon>
        <taxon>Coleoptera</taxon>
        <taxon>Polyphaga</taxon>
        <taxon>Cucujiformia</taxon>
        <taxon>Tenebrionidae</taxon>
        <taxon>Zophobas</taxon>
    </lineage>
</organism>
<evidence type="ECO:0000313" key="1">
    <source>
        <dbReference type="EMBL" id="KAJ3643635.1"/>
    </source>
</evidence>
<gene>
    <name evidence="1" type="ORF">Zmor_026335</name>
</gene>
<dbReference type="AlphaFoldDB" id="A0AA38HU67"/>
<proteinExistence type="predicted"/>